<dbReference type="Gene3D" id="3.30.450.40">
    <property type="match status" value="1"/>
</dbReference>
<dbReference type="SMART" id="SM00346">
    <property type="entry name" value="HTH_ICLR"/>
    <property type="match status" value="1"/>
</dbReference>
<keyword evidence="2" id="KW-0805">Transcription regulation</keyword>
<keyword evidence="3" id="KW-0238">DNA-binding</keyword>
<evidence type="ECO:0000259" key="8">
    <source>
        <dbReference type="PROSITE" id="PS51078"/>
    </source>
</evidence>
<proteinExistence type="predicted"/>
<evidence type="ECO:0000256" key="6">
    <source>
        <dbReference type="ARBA" id="ARBA00070406"/>
    </source>
</evidence>
<dbReference type="SUPFAM" id="SSF46785">
    <property type="entry name" value="Winged helix' DNA-binding domain"/>
    <property type="match status" value="1"/>
</dbReference>
<evidence type="ECO:0000313" key="10">
    <source>
        <dbReference type="Proteomes" id="UP000644610"/>
    </source>
</evidence>
<feature type="domain" description="HTH iclR-type" evidence="7">
    <location>
        <begin position="57"/>
        <end position="118"/>
    </location>
</feature>
<dbReference type="FunFam" id="1.10.10.10:FF:000056">
    <property type="entry name" value="IclR family transcriptional regulator"/>
    <property type="match status" value="1"/>
</dbReference>
<dbReference type="Proteomes" id="UP000644610">
    <property type="component" value="Unassembled WGS sequence"/>
</dbReference>
<dbReference type="EMBL" id="BOOQ01000007">
    <property type="protein sequence ID" value="GII45030.1"/>
    <property type="molecule type" value="Genomic_DNA"/>
</dbReference>
<dbReference type="AlphaFoldDB" id="A0A8J3UV09"/>
<reference evidence="9" key="1">
    <citation type="submission" date="2021-01" db="EMBL/GenBank/DDBJ databases">
        <title>Whole genome shotgun sequence of Planotetraspora silvatica NBRC 100141.</title>
        <authorList>
            <person name="Komaki H."/>
            <person name="Tamura T."/>
        </authorList>
    </citation>
    <scope>NUCLEOTIDE SEQUENCE</scope>
    <source>
        <strain evidence="9">NBRC 100141</strain>
    </source>
</reference>
<dbReference type="PANTHER" id="PTHR30136">
    <property type="entry name" value="HELIX-TURN-HELIX TRANSCRIPTIONAL REGULATOR, ICLR FAMILY"/>
    <property type="match status" value="1"/>
</dbReference>
<evidence type="ECO:0000256" key="2">
    <source>
        <dbReference type="ARBA" id="ARBA00023015"/>
    </source>
</evidence>
<dbReference type="InterPro" id="IPR036388">
    <property type="entry name" value="WH-like_DNA-bd_sf"/>
</dbReference>
<keyword evidence="10" id="KW-1185">Reference proteome</keyword>
<dbReference type="GO" id="GO:0003700">
    <property type="term" value="F:DNA-binding transcription factor activity"/>
    <property type="evidence" value="ECO:0007669"/>
    <property type="project" value="TreeGrafter"/>
</dbReference>
<dbReference type="SUPFAM" id="SSF55781">
    <property type="entry name" value="GAF domain-like"/>
    <property type="match status" value="1"/>
</dbReference>
<dbReference type="Pfam" id="PF01614">
    <property type="entry name" value="IclR_C"/>
    <property type="match status" value="1"/>
</dbReference>
<comment type="function">
    <text evidence="5">May be an activator protein for the gylABX operon.</text>
</comment>
<dbReference type="InterPro" id="IPR014757">
    <property type="entry name" value="Tscrpt_reg_IclR_C"/>
</dbReference>
<dbReference type="PROSITE" id="PS51077">
    <property type="entry name" value="HTH_ICLR"/>
    <property type="match status" value="1"/>
</dbReference>
<keyword evidence="4" id="KW-0804">Transcription</keyword>
<evidence type="ECO:0000259" key="7">
    <source>
        <dbReference type="PROSITE" id="PS51077"/>
    </source>
</evidence>
<evidence type="ECO:0000313" key="9">
    <source>
        <dbReference type="EMBL" id="GII45030.1"/>
    </source>
</evidence>
<comment type="caution">
    <text evidence="9">The sequence shown here is derived from an EMBL/GenBank/DDBJ whole genome shotgun (WGS) entry which is preliminary data.</text>
</comment>
<gene>
    <name evidence="9" type="ORF">Psi02_14540</name>
</gene>
<accession>A0A8J3UV09</accession>
<evidence type="ECO:0000256" key="3">
    <source>
        <dbReference type="ARBA" id="ARBA00023125"/>
    </source>
</evidence>
<dbReference type="RefSeq" id="WP_203972659.1">
    <property type="nucleotide sequence ID" value="NZ_BAAAKY010000028.1"/>
</dbReference>
<dbReference type="GO" id="GO:0006071">
    <property type="term" value="P:glycerol metabolic process"/>
    <property type="evidence" value="ECO:0007669"/>
    <property type="project" value="UniProtKB-KW"/>
</dbReference>
<dbReference type="GO" id="GO:0045892">
    <property type="term" value="P:negative regulation of DNA-templated transcription"/>
    <property type="evidence" value="ECO:0007669"/>
    <property type="project" value="TreeGrafter"/>
</dbReference>
<dbReference type="InterPro" id="IPR029016">
    <property type="entry name" value="GAF-like_dom_sf"/>
</dbReference>
<evidence type="ECO:0000256" key="5">
    <source>
        <dbReference type="ARBA" id="ARBA00058938"/>
    </source>
</evidence>
<dbReference type="InterPro" id="IPR005471">
    <property type="entry name" value="Tscrpt_reg_IclR_N"/>
</dbReference>
<dbReference type="InterPro" id="IPR036390">
    <property type="entry name" value="WH_DNA-bd_sf"/>
</dbReference>
<dbReference type="PANTHER" id="PTHR30136:SF24">
    <property type="entry name" value="HTH-TYPE TRANSCRIPTIONAL REPRESSOR ALLR"/>
    <property type="match status" value="1"/>
</dbReference>
<dbReference type="Pfam" id="PF09339">
    <property type="entry name" value="HTH_IclR"/>
    <property type="match status" value="1"/>
</dbReference>
<name>A0A8J3UV09_9ACTN</name>
<dbReference type="Gene3D" id="1.10.10.10">
    <property type="entry name" value="Winged helix-like DNA-binding domain superfamily/Winged helix DNA-binding domain"/>
    <property type="match status" value="1"/>
</dbReference>
<keyword evidence="1" id="KW-0319">Glycerol metabolism</keyword>
<evidence type="ECO:0000256" key="1">
    <source>
        <dbReference type="ARBA" id="ARBA00022798"/>
    </source>
</evidence>
<dbReference type="GO" id="GO:0003677">
    <property type="term" value="F:DNA binding"/>
    <property type="evidence" value="ECO:0007669"/>
    <property type="project" value="UniProtKB-KW"/>
</dbReference>
<dbReference type="InterPro" id="IPR050707">
    <property type="entry name" value="HTH_MetabolicPath_Reg"/>
</dbReference>
<dbReference type="PROSITE" id="PS51078">
    <property type="entry name" value="ICLR_ED"/>
    <property type="match status" value="1"/>
</dbReference>
<organism evidence="9 10">
    <name type="scientific">Planotetraspora silvatica</name>
    <dbReference type="NCBI Taxonomy" id="234614"/>
    <lineage>
        <taxon>Bacteria</taxon>
        <taxon>Bacillati</taxon>
        <taxon>Actinomycetota</taxon>
        <taxon>Actinomycetes</taxon>
        <taxon>Streptosporangiales</taxon>
        <taxon>Streptosporangiaceae</taxon>
        <taxon>Planotetraspora</taxon>
    </lineage>
</organism>
<feature type="domain" description="IclR-ED" evidence="8">
    <location>
        <begin position="119"/>
        <end position="298"/>
    </location>
</feature>
<evidence type="ECO:0000256" key="4">
    <source>
        <dbReference type="ARBA" id="ARBA00023163"/>
    </source>
</evidence>
<protein>
    <recommendedName>
        <fullName evidence="6">Glycerol operon regulatory protein</fullName>
    </recommendedName>
</protein>
<sequence>MAYRSPATGGASGQSGAFGASGVSGQSGVSAASGVSGQSGVSAVSGVSGPSGADGSRSVSSRLLALLDVFTAAQPELTLSEISRLADVPLSTAHRLLGELTAWGALERGPDGKYRIGLKLWELGSLAPRGLPLRDVALPLMEDLYEATHENVQLSVREGPAVVFVERISGRGAVPTLTRVGGRFAIHATGGGLVLLAHAPPEIQEQVLAEPLQTFTRYTIDSPVRLRRVLAEVRLRGYALSDRQVTEDAFTVAAPIYGHGDEVVAALSLVVNHQGAEPAHLVPLVLSTARSISRLLGAPNSQHSEDARHLRT</sequence>